<dbReference type="CDD" id="cd02780">
    <property type="entry name" value="MopB_CT_Tetrathionate_Arsenate-R"/>
    <property type="match status" value="1"/>
</dbReference>
<evidence type="ECO:0000313" key="9">
    <source>
        <dbReference type="EMBL" id="BAS29222.1"/>
    </source>
</evidence>
<reference evidence="10" key="2">
    <citation type="journal article" date="2016" name="Int. J. Syst. Evol. Microbiol.">
        <title>Complete genome sequence and cell structure of Limnochorda pilosa, a Gram-negative spore-former within the phylum Firmicutes.</title>
        <authorList>
            <person name="Watanabe M."/>
            <person name="Kojima H."/>
            <person name="Fukui M."/>
        </authorList>
    </citation>
    <scope>NUCLEOTIDE SEQUENCE [LARGE SCALE GENOMIC DNA]</scope>
    <source>
        <strain evidence="10">HC45</strain>
    </source>
</reference>
<dbReference type="Gene3D" id="3.40.228.10">
    <property type="entry name" value="Dimethylsulfoxide Reductase, domain 2"/>
    <property type="match status" value="1"/>
</dbReference>
<proteinExistence type="inferred from homology"/>
<evidence type="ECO:0000256" key="6">
    <source>
        <dbReference type="ARBA" id="ARBA00023002"/>
    </source>
</evidence>
<comment type="similarity">
    <text evidence="3">Belongs to the prokaryotic molybdopterin-containing oxidoreductase family.</text>
</comment>
<dbReference type="Gene3D" id="2.40.40.20">
    <property type="match status" value="1"/>
</dbReference>
<evidence type="ECO:0000259" key="8">
    <source>
        <dbReference type="Pfam" id="PF01568"/>
    </source>
</evidence>
<evidence type="ECO:0000256" key="5">
    <source>
        <dbReference type="ARBA" id="ARBA00022723"/>
    </source>
</evidence>
<dbReference type="STRING" id="1555112.LIP_3410"/>
<dbReference type="InterPro" id="IPR006657">
    <property type="entry name" value="MoPterin_dinucl-bd_dom"/>
</dbReference>
<dbReference type="SUPFAM" id="SSF53706">
    <property type="entry name" value="Formate dehydrogenase/DMSO reductase, domains 1-3"/>
    <property type="match status" value="1"/>
</dbReference>
<keyword evidence="10" id="KW-1185">Reference proteome</keyword>
<dbReference type="GO" id="GO:0030313">
    <property type="term" value="C:cell envelope"/>
    <property type="evidence" value="ECO:0007669"/>
    <property type="project" value="UniProtKB-SubCell"/>
</dbReference>
<dbReference type="Gene3D" id="3.40.50.740">
    <property type="match status" value="1"/>
</dbReference>
<comment type="cofactor">
    <cofactor evidence="1">
        <name>[4Fe-4S] cluster</name>
        <dbReference type="ChEBI" id="CHEBI:49883"/>
    </cofactor>
</comment>
<dbReference type="GO" id="GO:0009061">
    <property type="term" value="P:anaerobic respiration"/>
    <property type="evidence" value="ECO:0007669"/>
    <property type="project" value="TreeGrafter"/>
</dbReference>
<keyword evidence="4" id="KW-0408">Iron</keyword>
<dbReference type="AlphaFoldDB" id="A0A0K2SQF1"/>
<feature type="domain" description="Molybdopterin oxidoreductase" evidence="7">
    <location>
        <begin position="2"/>
        <end position="394"/>
    </location>
</feature>
<dbReference type="GO" id="GO:0016491">
    <property type="term" value="F:oxidoreductase activity"/>
    <property type="evidence" value="ECO:0007669"/>
    <property type="project" value="UniProtKB-KW"/>
</dbReference>
<keyword evidence="4" id="KW-0004">4Fe-4S</keyword>
<name>A0A0K2SQF1_LIMPI</name>
<dbReference type="Pfam" id="PF01568">
    <property type="entry name" value="Molydop_binding"/>
    <property type="match status" value="1"/>
</dbReference>
<evidence type="ECO:0000256" key="4">
    <source>
        <dbReference type="ARBA" id="ARBA00022485"/>
    </source>
</evidence>
<dbReference type="GO" id="GO:0030151">
    <property type="term" value="F:molybdenum ion binding"/>
    <property type="evidence" value="ECO:0007669"/>
    <property type="project" value="TreeGrafter"/>
</dbReference>
<dbReference type="PANTHER" id="PTHR43598">
    <property type="entry name" value="TUNGSTEN-CONTAINING FORMYLMETHANOFURAN DEHYDROGENASE 2 SUBUNIT B"/>
    <property type="match status" value="1"/>
</dbReference>
<keyword evidence="6" id="KW-0560">Oxidoreductase</keyword>
<comment type="subcellular location">
    <subcellularLocation>
        <location evidence="2">Cell envelope</location>
    </subcellularLocation>
</comment>
<evidence type="ECO:0000256" key="2">
    <source>
        <dbReference type="ARBA" id="ARBA00004196"/>
    </source>
</evidence>
<dbReference type="GO" id="GO:0009055">
    <property type="term" value="F:electron transfer activity"/>
    <property type="evidence" value="ECO:0007669"/>
    <property type="project" value="TreeGrafter"/>
</dbReference>
<dbReference type="InterPro" id="IPR006656">
    <property type="entry name" value="Mopterin_OxRdtase"/>
</dbReference>
<dbReference type="Pfam" id="PF00384">
    <property type="entry name" value="Molybdopterin"/>
    <property type="match status" value="1"/>
</dbReference>
<gene>
    <name evidence="9" type="ORF">LIP_3410</name>
</gene>
<evidence type="ECO:0000256" key="1">
    <source>
        <dbReference type="ARBA" id="ARBA00001966"/>
    </source>
</evidence>
<feature type="domain" description="Molybdopterin dinucleotide-binding" evidence="8">
    <location>
        <begin position="634"/>
        <end position="712"/>
    </location>
</feature>
<dbReference type="KEGG" id="lpil:LIP_3410"/>
<dbReference type="RefSeq" id="WP_068140699.1">
    <property type="nucleotide sequence ID" value="NZ_AP014924.1"/>
</dbReference>
<dbReference type="InterPro" id="IPR009010">
    <property type="entry name" value="Asp_de-COase-like_dom_sf"/>
</dbReference>
<evidence type="ECO:0000313" key="10">
    <source>
        <dbReference type="Proteomes" id="UP000065807"/>
    </source>
</evidence>
<reference evidence="10" key="1">
    <citation type="submission" date="2015-07" db="EMBL/GenBank/DDBJ databases">
        <title>Complete genome sequence and phylogenetic analysis of Limnochorda pilosa.</title>
        <authorList>
            <person name="Watanabe M."/>
            <person name="Kojima H."/>
            <person name="Fukui M."/>
        </authorList>
    </citation>
    <scope>NUCLEOTIDE SEQUENCE [LARGE SCALE GENOMIC DNA]</scope>
    <source>
        <strain evidence="10">HC45</strain>
    </source>
</reference>
<dbReference type="EMBL" id="AP014924">
    <property type="protein sequence ID" value="BAS29222.1"/>
    <property type="molecule type" value="Genomic_DNA"/>
</dbReference>
<dbReference type="Gene3D" id="3.30.2070.10">
    <property type="entry name" value="Formate dehydrogenase/DMSO reductase"/>
    <property type="match status" value="1"/>
</dbReference>
<protein>
    <submittedName>
        <fullName evidence="9">Formate dehydrogenase</fullName>
    </submittedName>
</protein>
<evidence type="ECO:0000256" key="3">
    <source>
        <dbReference type="ARBA" id="ARBA00010312"/>
    </source>
</evidence>
<dbReference type="Proteomes" id="UP000065807">
    <property type="component" value="Chromosome"/>
</dbReference>
<keyword evidence="4" id="KW-0411">Iron-sulfur</keyword>
<accession>A0A0K2SQF1</accession>
<keyword evidence="5" id="KW-0479">Metal-binding</keyword>
<dbReference type="PATRIC" id="fig|1555112.3.peg.3446"/>
<dbReference type="PANTHER" id="PTHR43598:SF1">
    <property type="entry name" value="FORMATE DEHYDROGENASE-O MAJOR SUBUNIT"/>
    <property type="match status" value="1"/>
</dbReference>
<dbReference type="InterPro" id="IPR037946">
    <property type="entry name" value="MopB_CT_Tetrathionate"/>
</dbReference>
<evidence type="ECO:0000259" key="7">
    <source>
        <dbReference type="Pfam" id="PF00384"/>
    </source>
</evidence>
<dbReference type="GO" id="GO:0051539">
    <property type="term" value="F:4 iron, 4 sulfur cluster binding"/>
    <property type="evidence" value="ECO:0007669"/>
    <property type="project" value="UniProtKB-KW"/>
</dbReference>
<organism evidence="9 10">
    <name type="scientific">Limnochorda pilosa</name>
    <dbReference type="NCBI Taxonomy" id="1555112"/>
    <lineage>
        <taxon>Bacteria</taxon>
        <taxon>Bacillati</taxon>
        <taxon>Bacillota</taxon>
        <taxon>Limnochordia</taxon>
        <taxon>Limnochordales</taxon>
        <taxon>Limnochordaceae</taxon>
        <taxon>Limnochorda</taxon>
    </lineage>
</organism>
<dbReference type="GO" id="GO:0043546">
    <property type="term" value="F:molybdopterin cofactor binding"/>
    <property type="evidence" value="ECO:0007669"/>
    <property type="project" value="InterPro"/>
</dbReference>
<dbReference type="SUPFAM" id="SSF50692">
    <property type="entry name" value="ADC-like"/>
    <property type="match status" value="1"/>
</dbReference>
<sequence length="861" mass="97931">MEWDEALDDIAARVRAALQAGRKDAVMYHVGRPGEDLFTERVLQTWGVDGHNSHTNICSSGARVGYAAWMGIDRPAPDHAHARFILLLSSHLEAGHYFNPHAQRIMEAKEAGTRMAVVDPRLSNTAAAADYWLSPWPGTEAGMLLALAHVLVDEGLVNTGFVRRWVNWRQLMADEAYLERLVEEGRLPQAPPAEGFEGFLWLLRELYRPYTPEWAAGECGVEPGVLRAVAREIGRAGTAFASHVWRGASAGHLGGWMVARNLFFLHVLTGSVGTRGGCLPNASAKFVPRPPSHPYPPSVWNEVAWPREYPLAHFEVSFLLPHLLERQDQRIDVYFTRVYNPVWTNPDGFSWIEMLTSDRIGLHVALTPTWSETAQYADYVLPMGLAPERHDLHSYETHAARWIGFRQPVRRVAMERLGRVPADTREANPGEVWEENEFWIELSWRIDPDGSLGIRRHHESPYRLGEKIRIDEYYRWIFENSVPGLPEAARREGLEPLEYMRRHGAFQLDAEVYEEHARPVPPEVLEGARVSEDGGVYVEDPPPKENFRPYPGPFLDEAGRTRVGVMVEGQAVMGFPTPSGLLEFYSTTLKEWGWPEYALPVYPLDEAGRQRMPEITSQVHHARIRWEASEMILLPTFRLPTLIHTRTNGAKWLYETAHHNPVWIHPRDAARIGVQTGDLVRVETEIGHLVDRVWVTEAIRPGVVACSHHLGRWRLNEESGSDRWNSALVRLDREGSRWRMDQVHGATPFDSADPDSRRIWWREAGVHQNLIFPVQPDPISGAHCWHVRVRVTRAAASDRYGEVAVDTARSRAAFQRWLKLTRPGPGPDGTRRPYWLMRPLKPSREAYQMLPEAVPRPAGRP</sequence>